<comment type="caution">
    <text evidence="1">The sequence shown here is derived from an EMBL/GenBank/DDBJ whole genome shotgun (WGS) entry which is preliminary data.</text>
</comment>
<dbReference type="Gene3D" id="3.40.50.1220">
    <property type="entry name" value="TPP-binding domain"/>
    <property type="match status" value="1"/>
</dbReference>
<evidence type="ECO:0000313" key="1">
    <source>
        <dbReference type="EMBL" id="MBU3805944.1"/>
    </source>
</evidence>
<evidence type="ECO:0000313" key="2">
    <source>
        <dbReference type="Proteomes" id="UP000713596"/>
    </source>
</evidence>
<accession>A0A948WQU4</accession>
<gene>
    <name evidence="1" type="ORF">H9882_03520</name>
</gene>
<dbReference type="SUPFAM" id="SSF52467">
    <property type="entry name" value="DHS-like NAD/FAD-binding domain"/>
    <property type="match status" value="1"/>
</dbReference>
<dbReference type="EMBL" id="JAHLFP010000025">
    <property type="protein sequence ID" value="MBU3805944.1"/>
    <property type="molecule type" value="Genomic_DNA"/>
</dbReference>
<dbReference type="Proteomes" id="UP000713596">
    <property type="component" value="Unassembled WGS sequence"/>
</dbReference>
<sequence>MTSYEQLVLRMQANYSNYYYVYANGGTPYEISTAKAMPYEKQLEELLKQIEWADCVIVGGASGLSAAGGGDFYYGDSPSFQKHFGKFAKKYGFKGAFAGMRHPYKTKEEYWAYMAAFLYAIQSNPLLKPYEGLDALIRHKDFFILTTNQDVQFTKLYPRSKVSQIQGEEDQFHCSNGCTDEVWDARPQVQKMMDAMGDTTTIPTEMIPRCPHCGAEVYPWVRYGPHFSGPRYEEEYQKISDYIENNAQKKILFLELGVGRMTPMFIQEPFWQLTSVLPNARYISVNDRYNLLPKGIEHKGMVIVEDIAKVLQDAVQKKEQSNG</sequence>
<dbReference type="InterPro" id="IPR029035">
    <property type="entry name" value="DHS-like_NAD/FAD-binding_dom"/>
</dbReference>
<dbReference type="AlphaFoldDB" id="A0A948WQU4"/>
<reference evidence="1" key="1">
    <citation type="journal article" date="2021" name="PeerJ">
        <title>Extensive microbial diversity within the chicken gut microbiome revealed by metagenomics and culture.</title>
        <authorList>
            <person name="Gilroy R."/>
            <person name="Ravi A."/>
            <person name="Getino M."/>
            <person name="Pursley I."/>
            <person name="Horton D.L."/>
            <person name="Alikhan N.F."/>
            <person name="Baker D."/>
            <person name="Gharbi K."/>
            <person name="Hall N."/>
            <person name="Watson M."/>
            <person name="Adriaenssens E.M."/>
            <person name="Foster-Nyarko E."/>
            <person name="Jarju S."/>
            <person name="Secka A."/>
            <person name="Antonio M."/>
            <person name="Oren A."/>
            <person name="Chaudhuri R.R."/>
            <person name="La Ragione R."/>
            <person name="Hildebrand F."/>
            <person name="Pallen M.J."/>
        </authorList>
    </citation>
    <scope>NUCLEOTIDE SEQUENCE</scope>
    <source>
        <strain evidence="1">B5_2728</strain>
    </source>
</reference>
<reference evidence="1" key="2">
    <citation type="submission" date="2021-04" db="EMBL/GenBank/DDBJ databases">
        <authorList>
            <person name="Gilroy R."/>
        </authorList>
    </citation>
    <scope>NUCLEOTIDE SEQUENCE</scope>
    <source>
        <strain evidence="1">B5_2728</strain>
    </source>
</reference>
<protein>
    <submittedName>
        <fullName evidence="1">NAD-dependent protein deacetylase</fullName>
    </submittedName>
</protein>
<organism evidence="1 2">
    <name type="scientific">Candidatus Allofournierella pullistercoris</name>
    <dbReference type="NCBI Taxonomy" id="2838597"/>
    <lineage>
        <taxon>Bacteria</taxon>
        <taxon>Bacillati</taxon>
        <taxon>Bacillota</taxon>
        <taxon>Clostridia</taxon>
        <taxon>Eubacteriales</taxon>
        <taxon>Oscillospiraceae</taxon>
        <taxon>Allofournierella</taxon>
    </lineage>
</organism>
<name>A0A948WQU4_9FIRM</name>
<proteinExistence type="predicted"/>